<name>K5WU39_PHACS</name>
<reference evidence="1 2" key="1">
    <citation type="journal article" date="2012" name="BMC Genomics">
        <title>Comparative genomics of the white-rot fungi, Phanerochaete carnosa and P. chrysosporium, to elucidate the genetic basis of the distinct wood types they colonize.</title>
        <authorList>
            <person name="Suzuki H."/>
            <person name="MacDonald J."/>
            <person name="Syed K."/>
            <person name="Salamov A."/>
            <person name="Hori C."/>
            <person name="Aerts A."/>
            <person name="Henrissat B."/>
            <person name="Wiebenga A."/>
            <person name="vanKuyk P.A."/>
            <person name="Barry K."/>
            <person name="Lindquist E."/>
            <person name="LaButti K."/>
            <person name="Lapidus A."/>
            <person name="Lucas S."/>
            <person name="Coutinho P."/>
            <person name="Gong Y."/>
            <person name="Samejima M."/>
            <person name="Mahadevan R."/>
            <person name="Abou-Zaid M."/>
            <person name="de Vries R.P."/>
            <person name="Igarashi K."/>
            <person name="Yadav J.S."/>
            <person name="Grigoriev I.V."/>
            <person name="Master E.R."/>
        </authorList>
    </citation>
    <scope>NUCLEOTIDE SEQUENCE [LARGE SCALE GENOMIC DNA]</scope>
    <source>
        <strain evidence="1 2">HHB-10118-sp</strain>
    </source>
</reference>
<accession>K5WU39</accession>
<proteinExistence type="predicted"/>
<dbReference type="EMBL" id="JH930473">
    <property type="protein sequence ID" value="EKM53952.1"/>
    <property type="molecule type" value="Genomic_DNA"/>
</dbReference>
<sequence length="56" mass="5498">MISSSSAYATKLAACSSAAVKISLRGTAGTAAGERSSAAPGVERECVHSGVSADLR</sequence>
<gene>
    <name evidence="1" type="ORF">PHACADRAFT_257464</name>
</gene>
<evidence type="ECO:0000313" key="1">
    <source>
        <dbReference type="EMBL" id="EKM53952.1"/>
    </source>
</evidence>
<dbReference type="Proteomes" id="UP000008370">
    <property type="component" value="Unassembled WGS sequence"/>
</dbReference>
<organism evidence="1 2">
    <name type="scientific">Phanerochaete carnosa (strain HHB-10118-sp)</name>
    <name type="common">White-rot fungus</name>
    <name type="synonym">Peniophora carnosa</name>
    <dbReference type="NCBI Taxonomy" id="650164"/>
    <lineage>
        <taxon>Eukaryota</taxon>
        <taxon>Fungi</taxon>
        <taxon>Dikarya</taxon>
        <taxon>Basidiomycota</taxon>
        <taxon>Agaricomycotina</taxon>
        <taxon>Agaricomycetes</taxon>
        <taxon>Polyporales</taxon>
        <taxon>Phanerochaetaceae</taxon>
        <taxon>Phanerochaete</taxon>
    </lineage>
</organism>
<keyword evidence="2" id="KW-1185">Reference proteome</keyword>
<dbReference type="HOGENOM" id="CLU_3014925_0_0_1"/>
<dbReference type="InParanoid" id="K5WU39"/>
<dbReference type="AlphaFoldDB" id="K5WU39"/>
<dbReference type="RefSeq" id="XP_007396659.1">
    <property type="nucleotide sequence ID" value="XM_007396597.1"/>
</dbReference>
<dbReference type="GeneID" id="18916863"/>
<evidence type="ECO:0000313" key="2">
    <source>
        <dbReference type="Proteomes" id="UP000008370"/>
    </source>
</evidence>
<protein>
    <submittedName>
        <fullName evidence="1">Uncharacterized protein</fullName>
    </submittedName>
</protein>
<dbReference type="KEGG" id="pco:PHACADRAFT_257464"/>